<protein>
    <submittedName>
        <fullName evidence="1">Uncharacterized protein</fullName>
    </submittedName>
</protein>
<keyword evidence="2" id="KW-1185">Reference proteome</keyword>
<comment type="caution">
    <text evidence="1">The sequence shown here is derived from an EMBL/GenBank/DDBJ whole genome shotgun (WGS) entry which is preliminary data.</text>
</comment>
<accession>A0ABD1HYY2</accession>
<dbReference type="Pfam" id="PF05278">
    <property type="entry name" value="PEARLI-4"/>
    <property type="match status" value="1"/>
</dbReference>
<evidence type="ECO:0000313" key="1">
    <source>
        <dbReference type="EMBL" id="KAL1561694.1"/>
    </source>
</evidence>
<name>A0ABD1HYY2_SALDI</name>
<organism evidence="1 2">
    <name type="scientific">Salvia divinorum</name>
    <name type="common">Maria pastora</name>
    <name type="synonym">Diviner's sage</name>
    <dbReference type="NCBI Taxonomy" id="28513"/>
    <lineage>
        <taxon>Eukaryota</taxon>
        <taxon>Viridiplantae</taxon>
        <taxon>Streptophyta</taxon>
        <taxon>Embryophyta</taxon>
        <taxon>Tracheophyta</taxon>
        <taxon>Spermatophyta</taxon>
        <taxon>Magnoliopsida</taxon>
        <taxon>eudicotyledons</taxon>
        <taxon>Gunneridae</taxon>
        <taxon>Pentapetalae</taxon>
        <taxon>asterids</taxon>
        <taxon>lamiids</taxon>
        <taxon>Lamiales</taxon>
        <taxon>Lamiaceae</taxon>
        <taxon>Nepetoideae</taxon>
        <taxon>Mentheae</taxon>
        <taxon>Salviinae</taxon>
        <taxon>Salvia</taxon>
        <taxon>Salvia subgen. Calosphace</taxon>
    </lineage>
</organism>
<dbReference type="EMBL" id="JBEAFC010000003">
    <property type="protein sequence ID" value="KAL1561694.1"/>
    <property type="molecule type" value="Genomic_DNA"/>
</dbReference>
<proteinExistence type="predicted"/>
<evidence type="ECO:0000313" key="2">
    <source>
        <dbReference type="Proteomes" id="UP001567538"/>
    </source>
</evidence>
<reference evidence="1 2" key="1">
    <citation type="submission" date="2024-06" db="EMBL/GenBank/DDBJ databases">
        <title>A chromosome level genome sequence of Diviner's sage (Salvia divinorum).</title>
        <authorList>
            <person name="Ford S.A."/>
            <person name="Ro D.-K."/>
            <person name="Ness R.W."/>
            <person name="Phillips M.A."/>
        </authorList>
    </citation>
    <scope>NUCLEOTIDE SEQUENCE [LARGE SCALE GENOMIC DNA]</scope>
    <source>
        <strain evidence="1">SAF-2024a</strain>
        <tissue evidence="1">Leaf</tissue>
    </source>
</reference>
<dbReference type="InterPro" id="IPR007942">
    <property type="entry name" value="PLipase-like"/>
</dbReference>
<dbReference type="AlphaFoldDB" id="A0ABD1HYY2"/>
<dbReference type="PANTHER" id="PTHR35358">
    <property type="entry name" value="OS06G0711100 PROTEIN"/>
    <property type="match status" value="1"/>
</dbReference>
<gene>
    <name evidence="1" type="ORF">AAHA92_04367</name>
</gene>
<dbReference type="Proteomes" id="UP001567538">
    <property type="component" value="Unassembled WGS sequence"/>
</dbReference>
<sequence>MAGRKRRAECEYGEAAEEAHHRIHHKQPCTVYEEVESSYNHGYEYVAEHRVKTEFTPLIRAIFKKYGDITIGNDVKSSNLLCIFLERICHVYQRLEPADCLDLTRVELQGMISEIRLFKRHKLDVEWILERVEYKLIEFMNKELGGYEAQVCSLQKKISSIKAELIVMKQEVAAAADIKAGVIALDEEQVGAGEEVRGEVRSAVRRSTRLRKQPGWHEAFCLLDSGDLW</sequence>